<evidence type="ECO:0000256" key="3">
    <source>
        <dbReference type="ARBA" id="ARBA00023235"/>
    </source>
</evidence>
<protein>
    <submittedName>
        <fullName evidence="4">Glucose-6-phosphate isomerase</fullName>
        <ecNumber evidence="4">5.3.1.9</ecNumber>
    </submittedName>
</protein>
<proteinExistence type="predicted"/>
<keyword evidence="3 4" id="KW-0413">Isomerase</keyword>
<dbReference type="Pfam" id="PF00342">
    <property type="entry name" value="PGI"/>
    <property type="match status" value="1"/>
</dbReference>
<evidence type="ECO:0000313" key="4">
    <source>
        <dbReference type="EMBL" id="SFV88828.1"/>
    </source>
</evidence>
<evidence type="ECO:0000256" key="2">
    <source>
        <dbReference type="ARBA" id="ARBA00023152"/>
    </source>
</evidence>
<dbReference type="CDD" id="cd05015">
    <property type="entry name" value="SIS_PGI_1"/>
    <property type="match status" value="1"/>
</dbReference>
<dbReference type="EMBL" id="FPIA01000089">
    <property type="protein sequence ID" value="SFV88828.1"/>
    <property type="molecule type" value="Genomic_DNA"/>
</dbReference>
<evidence type="ECO:0000256" key="1">
    <source>
        <dbReference type="ARBA" id="ARBA00022432"/>
    </source>
</evidence>
<dbReference type="GO" id="GO:0006096">
    <property type="term" value="P:glycolytic process"/>
    <property type="evidence" value="ECO:0007669"/>
    <property type="project" value="UniProtKB-KW"/>
</dbReference>
<dbReference type="InterPro" id="IPR035476">
    <property type="entry name" value="SIS_PGI_1"/>
</dbReference>
<dbReference type="EC" id="5.3.1.9" evidence="4"/>
<dbReference type="GO" id="GO:0004347">
    <property type="term" value="F:glucose-6-phosphate isomerase activity"/>
    <property type="evidence" value="ECO:0007669"/>
    <property type="project" value="UniProtKB-EC"/>
</dbReference>
<dbReference type="NCBIfam" id="NF003016">
    <property type="entry name" value="PRK03868.1"/>
    <property type="match status" value="1"/>
</dbReference>
<dbReference type="PRINTS" id="PR00662">
    <property type="entry name" value="G6PISOMERASE"/>
</dbReference>
<dbReference type="SUPFAM" id="SSF53697">
    <property type="entry name" value="SIS domain"/>
    <property type="match status" value="1"/>
</dbReference>
<dbReference type="PANTHER" id="PTHR11469">
    <property type="entry name" value="GLUCOSE-6-PHOSPHATE ISOMERASE"/>
    <property type="match status" value="1"/>
</dbReference>
<keyword evidence="2" id="KW-0324">Glycolysis</keyword>
<dbReference type="GO" id="GO:0051156">
    <property type="term" value="P:glucose 6-phosphate metabolic process"/>
    <property type="evidence" value="ECO:0007669"/>
    <property type="project" value="TreeGrafter"/>
</dbReference>
<reference evidence="4" key="1">
    <citation type="submission" date="2016-10" db="EMBL/GenBank/DDBJ databases">
        <authorList>
            <person name="de Groot N.N."/>
        </authorList>
    </citation>
    <scope>NUCLEOTIDE SEQUENCE</scope>
</reference>
<dbReference type="PROSITE" id="PS51463">
    <property type="entry name" value="P_GLUCOSE_ISOMERASE_3"/>
    <property type="match status" value="1"/>
</dbReference>
<organism evidence="4">
    <name type="scientific">hydrothermal vent metagenome</name>
    <dbReference type="NCBI Taxonomy" id="652676"/>
    <lineage>
        <taxon>unclassified sequences</taxon>
        <taxon>metagenomes</taxon>
        <taxon>ecological metagenomes</taxon>
    </lineage>
</organism>
<dbReference type="InterPro" id="IPR046348">
    <property type="entry name" value="SIS_dom_sf"/>
</dbReference>
<dbReference type="InterPro" id="IPR035482">
    <property type="entry name" value="SIS_PGI_2"/>
</dbReference>
<dbReference type="GO" id="GO:0048029">
    <property type="term" value="F:monosaccharide binding"/>
    <property type="evidence" value="ECO:0007669"/>
    <property type="project" value="TreeGrafter"/>
</dbReference>
<name>A0A1W1E4M0_9ZZZZ</name>
<dbReference type="GO" id="GO:0097367">
    <property type="term" value="F:carbohydrate derivative binding"/>
    <property type="evidence" value="ECO:0007669"/>
    <property type="project" value="InterPro"/>
</dbReference>
<sequence>MIITTNDYNKQMEYNKNFYQIHSNDDIFQRIKDEREKIGYYDLPHQDTRPIKEYAATVTQQHIVVLGIGGSSLGARAIYKFLLPSNQYAKDLIFLETIDPLEIKYYLNKLDINNTHFVVISKSGNTIETISLFKYLSTLIKMNSKNCTIISEAKTTLTQYANANHIKAFELSKNIGGRFSVFSVVGLVPLAMVGVDIDNLLNGCKRVLGSFFKQQEYYQAIINKARFLVENKARFNINAIFSYSSSLASFNKWYVQLWAESLGKLNINNTRQALTPIALIGPVDQHSFLQLIIDGVRDKTVTFIKIADLKDDTIIPKSSTNLGLEYAEGLSFNDLLNKQADATIQAVEAQKNIPCDVITISTVDEYNIAKLMFSYQLLVSTIGQFLQINTYNQPGVENGKLILTNSLTQ</sequence>
<dbReference type="InterPro" id="IPR001672">
    <property type="entry name" value="G6P_Isomerase"/>
</dbReference>
<dbReference type="Gene3D" id="3.40.50.10490">
    <property type="entry name" value="Glucose-6-phosphate isomerase like protein, domain 1"/>
    <property type="match status" value="2"/>
</dbReference>
<accession>A0A1W1E4M0</accession>
<gene>
    <name evidence="4" type="ORF">MNB_SUP05-SYMBIONT-7-92</name>
</gene>
<dbReference type="GO" id="GO:0006094">
    <property type="term" value="P:gluconeogenesis"/>
    <property type="evidence" value="ECO:0007669"/>
    <property type="project" value="UniProtKB-KW"/>
</dbReference>
<dbReference type="PANTHER" id="PTHR11469:SF1">
    <property type="entry name" value="GLUCOSE-6-PHOSPHATE ISOMERASE"/>
    <property type="match status" value="1"/>
</dbReference>
<dbReference type="CDD" id="cd05016">
    <property type="entry name" value="SIS_PGI_2"/>
    <property type="match status" value="1"/>
</dbReference>
<dbReference type="GO" id="GO:0005829">
    <property type="term" value="C:cytosol"/>
    <property type="evidence" value="ECO:0007669"/>
    <property type="project" value="TreeGrafter"/>
</dbReference>
<keyword evidence="1" id="KW-0312">Gluconeogenesis</keyword>
<dbReference type="AlphaFoldDB" id="A0A1W1E4M0"/>